<feature type="domain" description="Laminin EGF-like" evidence="18">
    <location>
        <begin position="654"/>
        <end position="706"/>
    </location>
</feature>
<dbReference type="InterPro" id="IPR008211">
    <property type="entry name" value="Laminin_N"/>
</dbReference>
<feature type="disulfide bond" evidence="14">
    <location>
        <begin position="831"/>
        <end position="840"/>
    </location>
</feature>
<feature type="domain" description="Fibronectin type-III" evidence="19">
    <location>
        <begin position="4391"/>
        <end position="4475"/>
    </location>
</feature>
<feature type="domain" description="Laminin EGF-like" evidence="18">
    <location>
        <begin position="861"/>
        <end position="914"/>
    </location>
</feature>
<dbReference type="PANTHER" id="PTHR46957">
    <property type="entry name" value="CYTOKINE RECEPTOR"/>
    <property type="match status" value="1"/>
</dbReference>
<feature type="domain" description="Fibronectin type-III" evidence="19">
    <location>
        <begin position="2636"/>
        <end position="2735"/>
    </location>
</feature>
<feature type="domain" description="Fibronectin type-III" evidence="19">
    <location>
        <begin position="2161"/>
        <end position="2258"/>
    </location>
</feature>
<feature type="domain" description="Fibronectin type-III" evidence="19">
    <location>
        <begin position="1070"/>
        <end position="1161"/>
    </location>
</feature>
<evidence type="ECO:0000256" key="6">
    <source>
        <dbReference type="ARBA" id="ARBA00022737"/>
    </source>
</evidence>
<evidence type="ECO:0000259" key="19">
    <source>
        <dbReference type="PROSITE" id="PS50853"/>
    </source>
</evidence>
<dbReference type="GO" id="GO:0042995">
    <property type="term" value="C:cell projection"/>
    <property type="evidence" value="ECO:0007669"/>
    <property type="project" value="UniProtKB-SubCell"/>
</dbReference>
<feature type="disulfide bond" evidence="14">
    <location>
        <begin position="760"/>
        <end position="772"/>
    </location>
</feature>
<feature type="domain" description="Fibronectin type-III" evidence="19">
    <location>
        <begin position="3712"/>
        <end position="3802"/>
    </location>
</feature>
<dbReference type="FunFam" id="2.60.40.10:FF:001085">
    <property type="entry name" value="Usherin"/>
    <property type="match status" value="2"/>
</dbReference>
<feature type="domain" description="Fibronectin type-III" evidence="19">
    <location>
        <begin position="4100"/>
        <end position="4185"/>
    </location>
</feature>
<feature type="region of interest" description="Disordered" evidence="15">
    <location>
        <begin position="1384"/>
        <end position="1409"/>
    </location>
</feature>
<dbReference type="Pfam" id="PF00053">
    <property type="entry name" value="EGF_laminin"/>
    <property type="match status" value="10"/>
</dbReference>
<feature type="domain" description="Laminin G" evidence="17">
    <location>
        <begin position="1535"/>
        <end position="1730"/>
    </location>
</feature>
<feature type="domain" description="Fibronectin type-III" evidence="19">
    <location>
        <begin position="2074"/>
        <end position="2160"/>
    </location>
</feature>
<reference evidence="21" key="1">
    <citation type="submission" date="2021-02" db="EMBL/GenBank/DDBJ databases">
        <title>Comparative genomics reveals that relaxation of natural selection precedes convergent phenotypic evolution of cavefish.</title>
        <authorList>
            <person name="Peng Z."/>
        </authorList>
    </citation>
    <scope>NUCLEOTIDE SEQUENCE</scope>
    <source>
        <tissue evidence="21">Muscle</tissue>
    </source>
</reference>
<dbReference type="CDD" id="cd00110">
    <property type="entry name" value="LamG"/>
    <property type="match status" value="2"/>
</dbReference>
<feature type="domain" description="Laminin N-terminal" evidence="20">
    <location>
        <begin position="284"/>
        <end position="530"/>
    </location>
</feature>
<dbReference type="Pfam" id="PF00041">
    <property type="entry name" value="fn3"/>
    <property type="match status" value="22"/>
</dbReference>
<dbReference type="PROSITE" id="PS50027">
    <property type="entry name" value="EGF_LAM_2"/>
    <property type="match status" value="7"/>
</dbReference>
<feature type="domain" description="Fibronectin type-III" evidence="19">
    <location>
        <begin position="4300"/>
        <end position="4390"/>
    </location>
</feature>
<feature type="domain" description="Fibronectin type-III" evidence="19">
    <location>
        <begin position="3533"/>
        <end position="3621"/>
    </location>
</feature>
<feature type="disulfide bond" evidence="14">
    <location>
        <begin position="1019"/>
        <end position="1036"/>
    </location>
</feature>
<dbReference type="CDD" id="cd00055">
    <property type="entry name" value="EGF_Lam"/>
    <property type="match status" value="10"/>
</dbReference>
<dbReference type="SMART" id="SM00282">
    <property type="entry name" value="LamG"/>
    <property type="match status" value="3"/>
</dbReference>
<feature type="disulfide bond" evidence="14">
    <location>
        <begin position="781"/>
        <end position="790"/>
    </location>
</feature>
<keyword evidence="4" id="KW-0272">Extracellular matrix</keyword>
<dbReference type="SMART" id="SM00180">
    <property type="entry name" value="EGF_Lam"/>
    <property type="match status" value="10"/>
</dbReference>
<dbReference type="FunFam" id="2.10.25.10:FF:000090">
    <property type="entry name" value="laminin subunit alpha"/>
    <property type="match status" value="3"/>
</dbReference>
<dbReference type="FunFam" id="2.10.25.10:FF:000011">
    <property type="entry name" value="Cadherin EGF LAG seven-pass G-type receptor"/>
    <property type="match status" value="1"/>
</dbReference>
<dbReference type="Pfam" id="PF13385">
    <property type="entry name" value="Laminin_G_3"/>
    <property type="match status" value="1"/>
</dbReference>
<evidence type="ECO:0000313" key="22">
    <source>
        <dbReference type="Proteomes" id="UP001059041"/>
    </source>
</evidence>
<evidence type="ECO:0000256" key="4">
    <source>
        <dbReference type="ARBA" id="ARBA00022530"/>
    </source>
</evidence>
<keyword evidence="16" id="KW-0812">Transmembrane</keyword>
<dbReference type="FunFam" id="2.60.40.10:FF:002683">
    <property type="entry name" value="Predicted protein"/>
    <property type="match status" value="1"/>
</dbReference>
<proteinExistence type="predicted"/>
<dbReference type="FunFam" id="2.60.40.10:FF:001099">
    <property type="entry name" value="Usherin"/>
    <property type="match status" value="1"/>
</dbReference>
<feature type="domain" description="Fibronectin type-III" evidence="19">
    <location>
        <begin position="1977"/>
        <end position="2073"/>
    </location>
</feature>
<accession>A0A9W7TSI9</accession>
<dbReference type="SUPFAM" id="SSF57196">
    <property type="entry name" value="EGF/Laminin"/>
    <property type="match status" value="7"/>
</dbReference>
<evidence type="ECO:0000259" key="18">
    <source>
        <dbReference type="PROSITE" id="PS50027"/>
    </source>
</evidence>
<feature type="domain" description="Fibronectin type-III" evidence="19">
    <location>
        <begin position="1382"/>
        <end position="1486"/>
    </location>
</feature>
<dbReference type="Gene3D" id="2.60.40.10">
    <property type="entry name" value="Immunoglobulins"/>
    <property type="match status" value="33"/>
</dbReference>
<dbReference type="Gene3D" id="2.10.25.10">
    <property type="entry name" value="Laminin"/>
    <property type="match status" value="8"/>
</dbReference>
<keyword evidence="22" id="KW-1185">Reference proteome</keyword>
<feature type="domain" description="Fibronectin type-III" evidence="19">
    <location>
        <begin position="3999"/>
        <end position="4099"/>
    </location>
</feature>
<dbReference type="InterPro" id="IPR000742">
    <property type="entry name" value="EGF"/>
</dbReference>
<feature type="domain" description="Laminin EGF-like" evidence="18">
    <location>
        <begin position="966"/>
        <end position="1016"/>
    </location>
</feature>
<dbReference type="InterPro" id="IPR013320">
    <property type="entry name" value="ConA-like_dom_sf"/>
</dbReference>
<dbReference type="GO" id="GO:0005604">
    <property type="term" value="C:basement membrane"/>
    <property type="evidence" value="ECO:0007669"/>
    <property type="project" value="UniProtKB-SubCell"/>
</dbReference>
<dbReference type="SMART" id="SM00181">
    <property type="entry name" value="EGF"/>
    <property type="match status" value="5"/>
</dbReference>
<dbReference type="InterPro" id="IPR003961">
    <property type="entry name" value="FN3_dom"/>
</dbReference>
<dbReference type="FunFam" id="2.60.40.10:FF:000819">
    <property type="entry name" value="Usherin"/>
    <property type="match status" value="1"/>
</dbReference>
<keyword evidence="16" id="KW-0472">Membrane</keyword>
<feature type="domain" description="Fibronectin type-III" evidence="19">
    <location>
        <begin position="4187"/>
        <end position="4297"/>
    </location>
</feature>
<keyword evidence="6" id="KW-0677">Repeat</keyword>
<feature type="domain" description="Fibronectin type-III" evidence="19">
    <location>
        <begin position="2259"/>
        <end position="2346"/>
    </location>
</feature>
<evidence type="ECO:0000256" key="16">
    <source>
        <dbReference type="SAM" id="Phobius"/>
    </source>
</evidence>
<feature type="domain" description="Fibronectin type-III" evidence="19">
    <location>
        <begin position="3033"/>
        <end position="3123"/>
    </location>
</feature>
<evidence type="ECO:0000259" key="17">
    <source>
        <dbReference type="PROSITE" id="PS50025"/>
    </source>
</evidence>
<feature type="transmembrane region" description="Helical" evidence="16">
    <location>
        <begin position="21"/>
        <end position="42"/>
    </location>
</feature>
<dbReference type="InterPro" id="IPR001791">
    <property type="entry name" value="Laminin_G"/>
</dbReference>
<feature type="disulfide bond" evidence="14">
    <location>
        <begin position="968"/>
        <end position="985"/>
    </location>
</feature>
<dbReference type="FunFam" id="2.60.120.200:FF:000111">
    <property type="entry name" value="Usherin"/>
    <property type="match status" value="1"/>
</dbReference>
<dbReference type="PANTHER" id="PTHR46957:SF7">
    <property type="entry name" value="USHERIN"/>
    <property type="match status" value="1"/>
</dbReference>
<dbReference type="FunFam" id="2.60.40.10:FF:002920">
    <property type="entry name" value="Usher syndrome 2A (autosomal recessive, mild)"/>
    <property type="match status" value="1"/>
</dbReference>
<feature type="disulfide bond" evidence="14">
    <location>
        <begin position="1000"/>
        <end position="1014"/>
    </location>
</feature>
<evidence type="ECO:0000256" key="7">
    <source>
        <dbReference type="ARBA" id="ARBA00022869"/>
    </source>
</evidence>
<feature type="domain" description="Fibronectin type-III" evidence="19">
    <location>
        <begin position="2347"/>
        <end position="2447"/>
    </location>
</feature>
<evidence type="ECO:0000256" key="3">
    <source>
        <dbReference type="ARBA" id="ARBA00022525"/>
    </source>
</evidence>
<feature type="disulfide bond" evidence="14">
    <location>
        <begin position="762"/>
        <end position="779"/>
    </location>
</feature>
<dbReference type="InterPro" id="IPR050713">
    <property type="entry name" value="RTP_Phos/Ushers"/>
</dbReference>
<dbReference type="PROSITE" id="PS01248">
    <property type="entry name" value="EGF_LAM_1"/>
    <property type="match status" value="2"/>
</dbReference>
<organism evidence="21 22">
    <name type="scientific">Triplophysa rosa</name>
    <name type="common">Cave loach</name>
    <dbReference type="NCBI Taxonomy" id="992332"/>
    <lineage>
        <taxon>Eukaryota</taxon>
        <taxon>Metazoa</taxon>
        <taxon>Chordata</taxon>
        <taxon>Craniata</taxon>
        <taxon>Vertebrata</taxon>
        <taxon>Euteleostomi</taxon>
        <taxon>Actinopterygii</taxon>
        <taxon>Neopterygii</taxon>
        <taxon>Teleostei</taxon>
        <taxon>Ostariophysi</taxon>
        <taxon>Cypriniformes</taxon>
        <taxon>Nemacheilidae</taxon>
        <taxon>Triplophysa</taxon>
    </lineage>
</organism>
<dbReference type="FunFam" id="2.10.25.10:FF:000084">
    <property type="entry name" value="Laminin subunit alpha 3"/>
    <property type="match status" value="1"/>
</dbReference>
<feature type="domain" description="Laminin EGF-like" evidence="18">
    <location>
        <begin position="760"/>
        <end position="808"/>
    </location>
</feature>
<dbReference type="FunFam" id="2.60.40.10:FF:001052">
    <property type="entry name" value="Usherin"/>
    <property type="match status" value="1"/>
</dbReference>
<dbReference type="Gene3D" id="2.60.120.200">
    <property type="match status" value="3"/>
</dbReference>
<evidence type="ECO:0000256" key="9">
    <source>
        <dbReference type="ARBA" id="ARBA00023054"/>
    </source>
</evidence>
<dbReference type="FunFam" id="2.10.25.10:FF:000275">
    <property type="entry name" value="usherin"/>
    <property type="match status" value="2"/>
</dbReference>
<feature type="domain" description="Laminin EGF-like" evidence="18">
    <location>
        <begin position="809"/>
        <end position="860"/>
    </location>
</feature>
<evidence type="ECO:0000256" key="10">
    <source>
        <dbReference type="ARBA" id="ARBA00023157"/>
    </source>
</evidence>
<gene>
    <name evidence="21" type="ORF">IRJ41_015112</name>
</gene>
<feature type="disulfide bond" evidence="14">
    <location>
        <begin position="1017"/>
        <end position="1029"/>
    </location>
</feature>
<dbReference type="FunFam" id="2.60.40.10:FF:001004">
    <property type="entry name" value="Usherin"/>
    <property type="match status" value="1"/>
</dbReference>
<dbReference type="InterPro" id="IPR002049">
    <property type="entry name" value="LE_dom"/>
</dbReference>
<dbReference type="FunFam" id="2.60.40.10:FF:001716">
    <property type="entry name" value="Usherin"/>
    <property type="match status" value="1"/>
</dbReference>
<feature type="domain" description="Fibronectin type-III" evidence="19">
    <location>
        <begin position="1258"/>
        <end position="1378"/>
    </location>
</feature>
<dbReference type="FunFam" id="2.60.40.10:FF:002571">
    <property type="entry name" value="Usherin"/>
    <property type="match status" value="1"/>
</dbReference>
<feature type="domain" description="Laminin EGF-like" evidence="18">
    <location>
        <begin position="707"/>
        <end position="759"/>
    </location>
</feature>
<feature type="domain" description="Laminin EGF-like" evidence="18">
    <location>
        <begin position="1017"/>
        <end position="1067"/>
    </location>
</feature>
<dbReference type="CDD" id="cd00063">
    <property type="entry name" value="FN3"/>
    <property type="match status" value="29"/>
</dbReference>
<keyword evidence="13 14" id="KW-0424">Laminin EGF-like domain</keyword>
<comment type="caution">
    <text evidence="21">The sequence shown here is derived from an EMBL/GenBank/DDBJ whole genome shotgun (WGS) entry which is preliminary data.</text>
</comment>
<keyword evidence="16" id="KW-1133">Transmembrane helix</keyword>
<dbReference type="FunFam" id="2.10.25.10:FF:000313">
    <property type="entry name" value="Usherin"/>
    <property type="match status" value="1"/>
</dbReference>
<dbReference type="SMART" id="SM00060">
    <property type="entry name" value="FN3"/>
    <property type="match status" value="33"/>
</dbReference>
<dbReference type="PROSITE" id="PS50853">
    <property type="entry name" value="FN3"/>
    <property type="match status" value="32"/>
</dbReference>
<feature type="domain" description="Fibronectin type-III" evidence="19">
    <location>
        <begin position="2736"/>
        <end position="2830"/>
    </location>
</feature>
<dbReference type="FunFam" id="2.60.40.10:FF:001285">
    <property type="entry name" value="Usherin"/>
    <property type="match status" value="1"/>
</dbReference>
<keyword evidence="11" id="KW-0325">Glycoprotein</keyword>
<protein>
    <submittedName>
        <fullName evidence="21">Usherin</fullName>
    </submittedName>
</protein>
<dbReference type="FunFam" id="2.60.40.10:FF:001168">
    <property type="entry name" value="Usherin"/>
    <property type="match status" value="1"/>
</dbReference>
<keyword evidence="3" id="KW-0964">Secreted</keyword>
<dbReference type="FunFam" id="2.60.40.10:FF:001030">
    <property type="entry name" value="Usherin"/>
    <property type="match status" value="1"/>
</dbReference>
<keyword evidence="5" id="KW-0732">Signal</keyword>
<feature type="domain" description="Fibronectin type-III" evidence="19">
    <location>
        <begin position="2938"/>
        <end position="3032"/>
    </location>
</feature>
<feature type="domain" description="Fibronectin type-III" evidence="19">
    <location>
        <begin position="3431"/>
        <end position="3529"/>
    </location>
</feature>
<comment type="subcellular location">
    <subcellularLocation>
        <location evidence="2">Cell projection</location>
    </subcellularLocation>
    <subcellularLocation>
        <location evidence="1">Secreted</location>
        <location evidence="1">Extracellular space</location>
        <location evidence="1">Extracellular matrix</location>
        <location evidence="1">Basement membrane</location>
    </subcellularLocation>
</comment>
<feature type="domain" description="Fibronectin type-III" evidence="19">
    <location>
        <begin position="2548"/>
        <end position="2635"/>
    </location>
</feature>
<dbReference type="Proteomes" id="UP001059041">
    <property type="component" value="Linkage Group LG10"/>
</dbReference>
<feature type="region of interest" description="Disordered" evidence="15">
    <location>
        <begin position="1962"/>
        <end position="1984"/>
    </location>
</feature>
<evidence type="ECO:0000256" key="8">
    <source>
        <dbReference type="ARBA" id="ARBA00022889"/>
    </source>
</evidence>
<keyword evidence="10 14" id="KW-1015">Disulfide bond</keyword>
<feature type="domain" description="Fibronectin type-III" evidence="19">
    <location>
        <begin position="3624"/>
        <end position="3711"/>
    </location>
</feature>
<keyword evidence="8" id="KW-0130">Cell adhesion</keyword>
<dbReference type="FunFam" id="2.60.40.10:FF:001379">
    <property type="entry name" value="Usherin"/>
    <property type="match status" value="1"/>
</dbReference>
<dbReference type="PROSITE" id="PS50025">
    <property type="entry name" value="LAM_G_DOMAIN"/>
    <property type="match status" value="2"/>
</dbReference>
<feature type="domain" description="Fibronectin type-III" evidence="19">
    <location>
        <begin position="1164"/>
        <end position="1257"/>
    </location>
</feature>
<dbReference type="PROSITE" id="PS51117">
    <property type="entry name" value="LAMININ_NTER"/>
    <property type="match status" value="1"/>
</dbReference>
<evidence type="ECO:0000256" key="2">
    <source>
        <dbReference type="ARBA" id="ARBA00004316"/>
    </source>
</evidence>
<feature type="disulfide bond" evidence="14">
    <location>
        <begin position="884"/>
        <end position="893"/>
    </location>
</feature>
<feature type="disulfide bond" evidence="14">
    <location>
        <begin position="677"/>
        <end position="686"/>
    </location>
</feature>
<dbReference type="FunFam" id="2.60.40.10:FF:000991">
    <property type="entry name" value="Usherin"/>
    <property type="match status" value="1"/>
</dbReference>
<feature type="domain" description="Laminin G" evidence="17">
    <location>
        <begin position="1735"/>
        <end position="1912"/>
    </location>
</feature>
<evidence type="ECO:0000256" key="14">
    <source>
        <dbReference type="PROSITE-ProRule" id="PRU00460"/>
    </source>
</evidence>
<feature type="region of interest" description="Disordered" evidence="15">
    <location>
        <begin position="4549"/>
        <end position="4569"/>
    </location>
</feature>
<dbReference type="FunFam" id="2.60.40.10:FF:001176">
    <property type="entry name" value="Usherin"/>
    <property type="match status" value="1"/>
</dbReference>
<feature type="domain" description="Fibronectin type-III" evidence="19">
    <location>
        <begin position="4770"/>
        <end position="4862"/>
    </location>
</feature>
<evidence type="ECO:0000256" key="5">
    <source>
        <dbReference type="ARBA" id="ARBA00022729"/>
    </source>
</evidence>
<evidence type="ECO:0000256" key="12">
    <source>
        <dbReference type="ARBA" id="ARBA00023273"/>
    </source>
</evidence>
<dbReference type="FunFam" id="2.60.40.10:FF:001100">
    <property type="entry name" value="Usherin"/>
    <property type="match status" value="1"/>
</dbReference>
<comment type="caution">
    <text evidence="14">Lacks conserved residue(s) required for the propagation of feature annotation.</text>
</comment>
<dbReference type="SMART" id="SM00136">
    <property type="entry name" value="LamNT"/>
    <property type="match status" value="1"/>
</dbReference>
<feature type="domain" description="Fibronectin type-III" evidence="19">
    <location>
        <begin position="2831"/>
        <end position="2936"/>
    </location>
</feature>
<dbReference type="FunFam" id="2.60.40.10:FF:001211">
    <property type="entry name" value="Usherin"/>
    <property type="match status" value="2"/>
</dbReference>
<evidence type="ECO:0000256" key="11">
    <source>
        <dbReference type="ARBA" id="ARBA00023180"/>
    </source>
</evidence>
<evidence type="ECO:0000259" key="20">
    <source>
        <dbReference type="PROSITE" id="PS51117"/>
    </source>
</evidence>
<evidence type="ECO:0000256" key="13">
    <source>
        <dbReference type="ARBA" id="ARBA00023292"/>
    </source>
</evidence>
<evidence type="ECO:0000256" key="15">
    <source>
        <dbReference type="SAM" id="MobiDB-lite"/>
    </source>
</evidence>
<feature type="disulfide bond" evidence="14">
    <location>
        <begin position="730"/>
        <end position="739"/>
    </location>
</feature>
<dbReference type="Pfam" id="PF00055">
    <property type="entry name" value="Laminin_N"/>
    <property type="match status" value="1"/>
</dbReference>
<evidence type="ECO:0000256" key="1">
    <source>
        <dbReference type="ARBA" id="ARBA00004302"/>
    </source>
</evidence>
<dbReference type="Gene3D" id="2.60.120.260">
    <property type="entry name" value="Galactose-binding domain-like"/>
    <property type="match status" value="1"/>
</dbReference>
<dbReference type="FunFam" id="2.60.120.200:FF:000126">
    <property type="entry name" value="usherin"/>
    <property type="match status" value="1"/>
</dbReference>
<feature type="domain" description="Fibronectin type-III" evidence="19">
    <location>
        <begin position="3807"/>
        <end position="3900"/>
    </location>
</feature>
<keyword evidence="9" id="KW-0175">Coiled coil</keyword>
<dbReference type="PRINTS" id="PR00011">
    <property type="entry name" value="EGFLAMININ"/>
</dbReference>
<dbReference type="InterPro" id="IPR036116">
    <property type="entry name" value="FN3_sf"/>
</dbReference>
<sequence>MTIITYLRSLHQEAPSPPKTYWLLGHKGAMLLLYTLGFYASLSLVAPQGVFPRLENIGAYKSVSVSPTRSTCGIPERSAFCQAAQVREDLLTCVQKFCIHECPYRSSTPDYTNLLDTCWKGDGQDHRPGAEPGSTSFVFPNLRDCSVSPSGVNLGPESSFTLTVWLKLEEDDVMTLIEKSTVDRLVLLVTVSQEDVQFHHSVQGGQTRSLSMKTAGHISIGQWTHVALQVHNTSASLFLNGQEEDGTALDTQTLARPVDDITSAGTVWIGTSSNGSNQFIGRMQDFRFYPKTLTNREIEEVFTGQFPYLHSQSTCRCPASHSRVHPLVERYCIPNAANDTTLNKVLRLNQDAHPLHYINDNDIGTTWISSVFPTLELLDKGITITIDLENGQYQVFYVILQFLNAQPEAVRIQRRMIGSSEWKDWQFLAKNCSYLSMEDNRPLDRPDSVNCLQLPSDMPYSRGNITFSMLTPEPNLRPGYNDFYNSAALQEFVRATHVRIHVNGQYHTQVPTIPFRHRYYAVDEITISGRCECHGHADSCDTSVRPYRCACLPESHTHGANCERCSPLFNDKPFRAGDQIQAYNCRQCQCYGHASSCHYNASLDPQPEDHFHGGGGVCDNCTHNTTGRNCEQCRSQFYREAGMPLWSKDVCKSCQCNSAGTVNGSFECEPIGGQCKCKRHVSGRHCNQCQHGFYKLQSTLADGCRACNCNTAGTVQPDITCHQDSGQCQCKTNVIGLTCDRCNYGFKFLDNTHPDGCIPCDCDPQGSLHQFCNPFTGQCECKDGMQGLLCNTCVPQFYSLNGSGVCMPCDCSPIGSVPGTSCDPVTGQCKCKPHVEGRRCDVCRYGYHSLDRGNSLGCLPCQCETKGTVNGSGVCDKTSGQCACKSNVEGLRCNQCLPHTYNLSSANVTHGCQPCHCDLAGNVPETVCDPGSGQCVCLGTRYVRDCGTCKPGFFLSEAGLSNCEVCDCHSVGAVGQVCAAHFGQCVCAHPSVTGRRCDQCQDLFFGFNPGVGRCEPCGCDPVGGFNGSCHPQTGQCLCKPYVTGEKCDGCVEGASHMDPNNYLGCSKDPRQQPPPLGQPLNSTAIELSWRTPDSPNSNALMYKLLRDSEVVHVSYSRFPYGTMFYTDSDLSPYTAYSYQLITSNIRSNTSSAVVSMRTLSAVPEREELQLTLTGRARPTSASFNWTEPLNTTGPVESYTLSSMQDVTGEERIHYTGLQTEASAEELHPFTRYNFSLQACTNGGCSRSESLIVLTAQIPPQQQPAPRITTLGPTQLKVYWEPPALPNGIIIRYELFMQLLNESPGNQPTNPEQRVFLSSGWLDPRPLISSANENALTPPENSSVVSNLEPFSTYRFRVLTVNMAGSAISEWAVGHTAEGVPEFMTPPQVTPVSSSSLRVSWEAPQDKDARGEVTEYRINLQQEQAYNPYAPPIITQVLYTGSAQERSYTVSGLKPYEQYSFTVTVCNRQGCVSSLPGSGRTLPSAPTGLKAPSLKTLNMTAMKISWEAPAELNGPPPMYHVERTDVSFSDAQGRVIKGRRFTGSGYFRFPSSTLPVNTDFTGLQLSFRTRAEEGLILYAVSPGEQEEYVALQIHKGRPYFLFDPQASAVALSPRNDGGRRYNDNQWHHLIATRKQAVGTIIVDSQYSGSGSATSGSTIIGQNTGVHIGGIPENFTIFRQDTGSAKLVQQGFAGCLKDVLVQKSSGTSDVWEPLDWDTSVENHETYEGWEGCPAFSEAGTYFLGHGFLKIKPEIFTGGDYFEISFEFKTDQLNALLLFAYDVHGKDFILVELQGGVLFWVLRWGEQTAEMSVWVGLSYCDGAWNTLNVLKRGSLVSAGLNDVYEQERNTGGPLRINSPLYLGGVPSEVLHPALNKHSLLHGFGGCIRDVRFARGPVVSLAAVSSGAVRVNLDGCLSADTSVNCRGNDSILVYTGRDRSADDLTLQPFTEYLYRVMASGERGWTAGPWQRGRSRETVPQSVLPPSRVESVNGSSVEVSWEEPAEVRGVIEKYVLKAYSRERPSSSPISATFPHSQHLTGTLSGLAPFSSYSITLTACTQAGCGESPFATSFSTPQEAPEDVVPPAAISYPNFLYVYWNPPSKPNGIITQYILYKDNAVMYQGNSTYFNITGVGVFTPHKLSLSVCTEAGCTNSTQTTLFTGQLPPTRVEPPVLTVLDARSIHIQWAAPMEVNGLLEFYTLYQSALEEEAAVVYNSSELFEDYTARNLVPGTTYLFQIAACTGGGCTLSDPSVARTEESSPEEVPAPSILPLSPHSLNVSWTPPRKPNGVISSYGLWMDGTLVQNSSLMRFEVGDLSPWSPHSFRVQACTAQGCALGPLVESRTLEMPPAGHMTFDVINETPRSVRAKWEAPAEPNGNLTYTVLFTGPGQNFSSVETPDTETRELLSIGNVGQWVSIGGLQPYSNYSMLVKACNSQGCVESSPTTVSLPPGAPDGLLPPRLAAATPTSLQVAWAAPARPNAPGPLRYRLQMRTSASTQVHQLMDNDTTIFSHMVTGLKPFTEYHFRLLVSNSHGETSSPWVSLFTTQDRPGSVDPPILSDIQPRSASVSWSPPSQPNGIITHYNIYQNYQLSANVPGNSSDHTLSQLAPYQQYAIQVEACTAAGCSLSAESHSIYTPPAPPEDVPAPKLYSDTPTSVLINWAPPLRSNGELDGYTVERRLAGAQEIRAVATQLPNKTLTYLDSSAALSPWTTYEYRIVANTRLGGSNSSEWKNVTTRPSRPAGLQPPLVSLLGPESVQVTWSAPLIPNGEIERYEIRMPDPRISHTNVSMLNQTISSLVPYTNYSITILACSGGGGHVGGCTESHPMMVTTLPTIPQGLSSLSVVAVSESFLVVSWQMPLRPNGPNIRFELLRRKTQQPLASRPPEDLNLWYNVYAGTKLFHEDKGLSRYTWYEYKLLVLNDIGHSSEEVTTGVTLAGKPLTPTNASIQVLNHTAILVNWSTPTLQDLQGSVEVYVLAVNSAQYGQTLTLDPSVTSVVISDLQPSTEYKISLTVSNGAHNITGPEVNCTTLDGEPEGVFPPEVVTLNSTVVRVLWAAPLIPNGAITEYSVYLDGRLYDTTTNESGSLEVVGLLPFTVHNIQVEVCTVYACVKSNSTQVTTVEDTPADISTPQIQVLNSRSVRLQWTAPGQPNGILGGYDVWRRTLQRCEELQAQQLFAPQTHCTYLECPADQDFCGTTCYKPEIQICCRGAVHSLKDSHQCCEERYLTTLKDSESVCCGGQFVQPLPIHQCCGGYYVPVQPGEICCPDPVEQRVSVGLGDSCCGGSPNLSGAGQICHEGRLYDGYSSQCCGGQLVPDEMMCCGDADKGTANYPVTGFACCGEHYINTSTSWCCTGPNGESKVNVLENRTASQKCCWSEVIDQEDECCNGVAFNPLTSVCADRAPARILITENCRPSTVCPTSAAAAAYCGLCDFSPALSSCTWVPGEAVTVQHPSPSSSAIDSASTQTSASSSAAHSQLCPSSEELVYSGVANSYSFTDTELEPYTSYEYRIGAWNSYGRGFSPVYSVTTYEDVPWGVGSPRWSHVGLRDDIIHLEWSTPNKPNGEISHYVILRDGQERYRGTDHSFTDAGRIQPFQEYMYQLRACTAAGCTDSSKVVAVTIQREPEGIGAPVVSPQGPRALRISWAAPAKPNGIIREYYINQSGIGVIHTHIQGKMAYNVTGLQPHTNYSFIIVACTAAGCGASQPSMGHTPEDAPADVWAVPRHIQVNSSAVELYWSQPLKPNGLISRYRLLRDGVVVFSSDGEETSYTDAGLKPNTRYVYELEATTGGGSSLSEGYVIQTPVSSPERIPQPYNVSLRGPRSIFVAWSPPGVYNSSAPLEYNILLNAGTERPLIRPAGPEHFLLLQGLDPHTEYHIQVQACQPDGCGVGPGVSVRSPEAAPLAQDPPVLTAIGAGVIEIRWSPPHKPNGLITKYFIYRQPIGTQEELLVFIWTECALNFTDASDSLLPFREYEYRVSAQNSKGSTSSSWASVRTLEAEPEGMDRPTARPSSAYSILLSWTEPNVPNGVISKYRLVYQKIPKDPTFNSTTITALTVTGSVYQAHIFGLEAYTTYNVRVEAFNGVGQVSSPWVTIQTFEASPSGLANFSVEKREHGRALLLHWPEPAFPNGVIKIYNVFNEGTLEFSGLARQFLFRRLEPYTEYTLLLEACTEAGCTRTAPQCVMTEEAPPASQPAPAVQQVHARSVELHWSPPAQPNGRILQYKVLAVSLEDSRVRSEEDDSLRAKIVFTQNNTQAGNFFYNMSGLLPWSKYKFRIRVSNAAGYTDSPWLMVHTRQAPPRGLAVPIVSHIDRKPNELFVSWTPPLEPNGVLLTYRIQRDNIGFHFSFDSSVRNYTDVDLTPYTLYSYAVIACTIAGCVTSTQTQIRTLEDAPANVETPTVSDITSYSFNVSWAVPSFQNGEIIVYILKVNDKEVYRGKRLSVQVLDLHPHVSYSIILTACTNGGCTASSPIFAQTSEAQPLGMPAPILKVTGPESVEVTWREPLHPNGVITGYELHRKGSLIYTGIDTRYHDFTLLPSVEYSYTITANNSQGAATSPPALATTQASAPSGVAPPRLEASGPFSVMVQWEPPARPNGVIIAYSLYKRDPAEPNVKRFVFASHHSAFQSQSFSLTELKPYYRYEVRVEACTLLGCAASDWSSVQTLESPPTGQPAPLLELQTNTKGIQTVFLVSWSPPAERNGKLLFYELFRKQISDTESRSTATLVYRNSSTSCHDDKLQPYTAYEYQVWAVNSAGRIGSPWAQGRTGPAPPEGVGPLKFLHIHATSAVVDISPPAKPNGFISLYRVFTLNKESYQLLSEGTSHQQTLYGLRPFTLYSVGVEACTCFLCCSRGPLSELHTQASAPAQQPPPRPVTITSRSALVEWDMPIEPNGIIESYELHVRSGCPQPLQPVAVSCVIGSAEIKFFGMGRSFNITGLLPYASYELRVVSHNNMGNTVSDWVSVTTLTEPPQYKEAFVVKSNITTMFVDWSGSFSLNGPLREYSVTESNLRIYSGFHSSLHIPRTSDKTFVFQVTCTTDSGSASSPVIKYNTATGTDAAESNSGGKTGLYGAENRFYSELWFIILMAFLGLLLLALLMGLVLRRALSKPPFIRERPPIVPLQRRSTKYPPNDSYLKPSSELCSSHASTALLQPDETMGLTDTKIGGTSTCTSNHSYRASMSVLRVPSQSQLSHAFSQNSLHRSVSQLIDTQDKKSVGGGAWDADLHGTDSGMFVGDDEFVEAIKSYSSVKKDQTMFTDTHL</sequence>
<feature type="domain" description="Fibronectin type-III" evidence="19">
    <location>
        <begin position="4865"/>
        <end position="4968"/>
    </location>
</feature>
<name>A0A9W7TSI9_TRIRA</name>
<dbReference type="InterPro" id="IPR006558">
    <property type="entry name" value="LamG-like"/>
</dbReference>
<feature type="domain" description="Fibronectin type-III" evidence="19">
    <location>
        <begin position="3901"/>
        <end position="3995"/>
    </location>
</feature>
<dbReference type="SUPFAM" id="SSF49265">
    <property type="entry name" value="Fibronectin type III"/>
    <property type="match status" value="19"/>
</dbReference>
<dbReference type="FunFam" id="2.60.40.10:FF:001227">
    <property type="entry name" value="Usherin"/>
    <property type="match status" value="1"/>
</dbReference>
<dbReference type="Pfam" id="PF02210">
    <property type="entry name" value="Laminin_G_2"/>
    <property type="match status" value="2"/>
</dbReference>
<evidence type="ECO:0000313" key="21">
    <source>
        <dbReference type="EMBL" id="KAI7804580.1"/>
    </source>
</evidence>
<feature type="domain" description="Fibronectin type-III" evidence="19">
    <location>
        <begin position="2451"/>
        <end position="2547"/>
    </location>
</feature>
<feature type="transmembrane region" description="Helical" evidence="16">
    <location>
        <begin position="5076"/>
        <end position="5098"/>
    </location>
</feature>
<keyword evidence="12" id="KW-0966">Cell projection</keyword>
<feature type="domain" description="Fibronectin type-III" evidence="19">
    <location>
        <begin position="4567"/>
        <end position="4666"/>
    </location>
</feature>
<dbReference type="SMART" id="SM00560">
    <property type="entry name" value="LamGL"/>
    <property type="match status" value="1"/>
</dbReference>
<feature type="disulfide bond" evidence="14">
    <location>
        <begin position="1038"/>
        <end position="1047"/>
    </location>
</feature>
<dbReference type="SUPFAM" id="SSF49899">
    <property type="entry name" value="Concanavalin A-like lectins/glucanases"/>
    <property type="match status" value="3"/>
</dbReference>
<dbReference type="GO" id="GO:0007155">
    <property type="term" value="P:cell adhesion"/>
    <property type="evidence" value="ECO:0007669"/>
    <property type="project" value="UniProtKB-KW"/>
</dbReference>
<feature type="disulfide bond" evidence="14">
    <location>
        <begin position="966"/>
        <end position="978"/>
    </location>
</feature>
<feature type="domain" description="Fibronectin type-III" evidence="19">
    <location>
        <begin position="4477"/>
        <end position="4566"/>
    </location>
</feature>
<dbReference type="InterPro" id="IPR013783">
    <property type="entry name" value="Ig-like_fold"/>
</dbReference>
<keyword evidence="7" id="KW-0084">Basement membrane</keyword>
<feature type="domain" description="Fibronectin type-III" evidence="19">
    <location>
        <begin position="4668"/>
        <end position="4769"/>
    </location>
</feature>
<dbReference type="EMBL" id="JAFHDT010000010">
    <property type="protein sequence ID" value="KAI7804580.1"/>
    <property type="molecule type" value="Genomic_DNA"/>
</dbReference>